<evidence type="ECO:0000313" key="12">
    <source>
        <dbReference type="Proteomes" id="UP000807825"/>
    </source>
</evidence>
<dbReference type="PANTHER" id="PTHR41523">
    <property type="entry name" value="TWO-COMPONENT SYSTEM SENSOR PROTEIN"/>
    <property type="match status" value="1"/>
</dbReference>
<dbReference type="PANTHER" id="PTHR41523:SF8">
    <property type="entry name" value="ETHYLENE RESPONSE SENSOR PROTEIN"/>
    <property type="match status" value="1"/>
</dbReference>
<keyword evidence="4" id="KW-0808">Transferase</keyword>
<dbReference type="Gene3D" id="3.30.450.20">
    <property type="entry name" value="PAS domain"/>
    <property type="match status" value="3"/>
</dbReference>
<feature type="domain" description="PAS" evidence="9">
    <location>
        <begin position="187"/>
        <end position="242"/>
    </location>
</feature>
<evidence type="ECO:0000256" key="5">
    <source>
        <dbReference type="ARBA" id="ARBA00022741"/>
    </source>
</evidence>
<dbReference type="SUPFAM" id="SSF55874">
    <property type="entry name" value="ATPase domain of HSP90 chaperone/DNA topoisomerase II/histidine kinase"/>
    <property type="match status" value="1"/>
</dbReference>
<keyword evidence="7" id="KW-0067">ATP-binding</keyword>
<evidence type="ECO:0000256" key="2">
    <source>
        <dbReference type="ARBA" id="ARBA00012438"/>
    </source>
</evidence>
<dbReference type="InterPro" id="IPR000700">
    <property type="entry name" value="PAS-assoc_C"/>
</dbReference>
<dbReference type="SUPFAM" id="SSF55785">
    <property type="entry name" value="PYP-like sensor domain (PAS domain)"/>
    <property type="match status" value="3"/>
</dbReference>
<dbReference type="PROSITE" id="PS50113">
    <property type="entry name" value="PAC"/>
    <property type="match status" value="1"/>
</dbReference>
<dbReference type="Pfam" id="PF08448">
    <property type="entry name" value="PAS_4"/>
    <property type="match status" value="1"/>
</dbReference>
<organism evidence="11 12">
    <name type="scientific">Desulfomonile tiedjei</name>
    <dbReference type="NCBI Taxonomy" id="2358"/>
    <lineage>
        <taxon>Bacteria</taxon>
        <taxon>Pseudomonadati</taxon>
        <taxon>Thermodesulfobacteriota</taxon>
        <taxon>Desulfomonilia</taxon>
        <taxon>Desulfomonilales</taxon>
        <taxon>Desulfomonilaceae</taxon>
        <taxon>Desulfomonile</taxon>
    </lineage>
</organism>
<keyword evidence="3" id="KW-0597">Phosphoprotein</keyword>
<comment type="catalytic activity">
    <reaction evidence="1">
        <text>ATP + protein L-histidine = ADP + protein N-phospho-L-histidine.</text>
        <dbReference type="EC" id="2.7.13.3"/>
    </reaction>
</comment>
<protein>
    <recommendedName>
        <fullName evidence="2">histidine kinase</fullName>
        <ecNumber evidence="2">2.7.13.3</ecNumber>
    </recommendedName>
</protein>
<evidence type="ECO:0000256" key="3">
    <source>
        <dbReference type="ARBA" id="ARBA00022553"/>
    </source>
</evidence>
<dbReference type="InterPro" id="IPR003594">
    <property type="entry name" value="HATPase_dom"/>
</dbReference>
<dbReference type="Gene3D" id="3.30.565.10">
    <property type="entry name" value="Histidine kinase-like ATPase, C-terminal domain"/>
    <property type="match status" value="1"/>
</dbReference>
<dbReference type="GO" id="GO:0005524">
    <property type="term" value="F:ATP binding"/>
    <property type="evidence" value="ECO:0007669"/>
    <property type="project" value="UniProtKB-KW"/>
</dbReference>
<dbReference type="EMBL" id="JACRDE010000211">
    <property type="protein sequence ID" value="MBI5249366.1"/>
    <property type="molecule type" value="Genomic_DNA"/>
</dbReference>
<dbReference type="AlphaFoldDB" id="A0A9D6UZM8"/>
<evidence type="ECO:0000256" key="7">
    <source>
        <dbReference type="ARBA" id="ARBA00022840"/>
    </source>
</evidence>
<evidence type="ECO:0000256" key="6">
    <source>
        <dbReference type="ARBA" id="ARBA00022777"/>
    </source>
</evidence>
<dbReference type="GO" id="GO:0004673">
    <property type="term" value="F:protein histidine kinase activity"/>
    <property type="evidence" value="ECO:0007669"/>
    <property type="project" value="UniProtKB-EC"/>
</dbReference>
<dbReference type="InterPro" id="IPR013655">
    <property type="entry name" value="PAS_fold_3"/>
</dbReference>
<name>A0A9D6UZM8_9BACT</name>
<evidence type="ECO:0000256" key="1">
    <source>
        <dbReference type="ARBA" id="ARBA00000085"/>
    </source>
</evidence>
<dbReference type="InterPro" id="IPR035965">
    <property type="entry name" value="PAS-like_dom_sf"/>
</dbReference>
<feature type="domain" description="PAC" evidence="10">
    <location>
        <begin position="135"/>
        <end position="186"/>
    </location>
</feature>
<comment type="caution">
    <text evidence="11">The sequence shown here is derived from an EMBL/GenBank/DDBJ whole genome shotgun (WGS) entry which is preliminary data.</text>
</comment>
<dbReference type="PROSITE" id="PS50112">
    <property type="entry name" value="PAS"/>
    <property type="match status" value="2"/>
</dbReference>
<dbReference type="NCBIfam" id="TIGR00229">
    <property type="entry name" value="sensory_box"/>
    <property type="match status" value="2"/>
</dbReference>
<dbReference type="SMART" id="SM00091">
    <property type="entry name" value="PAS"/>
    <property type="match status" value="3"/>
</dbReference>
<evidence type="ECO:0000256" key="8">
    <source>
        <dbReference type="ARBA" id="ARBA00023026"/>
    </source>
</evidence>
<dbReference type="Pfam" id="PF02518">
    <property type="entry name" value="HATPase_c"/>
    <property type="match status" value="1"/>
</dbReference>
<evidence type="ECO:0000259" key="9">
    <source>
        <dbReference type="PROSITE" id="PS50112"/>
    </source>
</evidence>
<evidence type="ECO:0000259" key="10">
    <source>
        <dbReference type="PROSITE" id="PS50113"/>
    </source>
</evidence>
<feature type="domain" description="PAS" evidence="9">
    <location>
        <begin position="66"/>
        <end position="136"/>
    </location>
</feature>
<dbReference type="InterPro" id="IPR013656">
    <property type="entry name" value="PAS_4"/>
</dbReference>
<dbReference type="EC" id="2.7.13.3" evidence="2"/>
<gene>
    <name evidence="11" type="ORF">HY912_07720</name>
</gene>
<dbReference type="InterPro" id="IPR036890">
    <property type="entry name" value="HATPase_C_sf"/>
</dbReference>
<sequence>MDRFHVVPDEEKAHPPDERRFFRVDGPEVDEEMTAIPYTYKEESSVKALSSDITQRKSFPGDLYRSREAIEALLNASTELAFLLDTRGNFIELNQAIAVKLGDSIERLRGTSAFDYIPRDVACYRRAQFEKVLRTGKSVRFEDERKGRIFDNSMCPVVSDDGRVEGVAVFARDITETKLAEQRVNLEKQKFQAIAEHGPCGMGMLDNQGTVIYLNPKFQEIMGYSLQDIPDEEHWFRAVHPDPAIRSKIYENWKRRLRRLAPGESASEILSVVCKSGNVKTISFKIMVLDSGERIISLEDITDRVAAERVLKESEQRYRRLFEDSPISLWEEDFSAVKSYLENLKGSGVTDFREYFEKNPDAVVECAGMVKVLDVNRATLDLYEADSKNELLQDLSKVFVKESLGGFREGLIRIAEGNTEFEAESVNVSLMGNLKHVSVRIIVAPGFEENLSKIIVAVLDITDRKRAEESLKASLREKEVLLSEIHHRVKNNLQIISSLLRLQSRNIPDPDYKRIFMESQDRVQSMALMHEDLYESRDLGNVDFRGYVNRLVNNLFLSYGIDQSRINFQSEIDRVSIGIDTAVPCGLITNELISNSLKHAFPHNGAGEIGVALKSTGEGRFELSVWDNGIGMGQGLDLEQAQTLGFRLVTTLTRQLRGKIVMDQGPGSRLIISFSA</sequence>
<evidence type="ECO:0000256" key="4">
    <source>
        <dbReference type="ARBA" id="ARBA00022679"/>
    </source>
</evidence>
<dbReference type="Pfam" id="PF07568">
    <property type="entry name" value="HisKA_2"/>
    <property type="match status" value="1"/>
</dbReference>
<dbReference type="Pfam" id="PF08447">
    <property type="entry name" value="PAS_3"/>
    <property type="match status" value="1"/>
</dbReference>
<reference evidence="11" key="1">
    <citation type="submission" date="2020-07" db="EMBL/GenBank/DDBJ databases">
        <title>Huge and variable diversity of episymbiotic CPR bacteria and DPANN archaea in groundwater ecosystems.</title>
        <authorList>
            <person name="He C.Y."/>
            <person name="Keren R."/>
            <person name="Whittaker M."/>
            <person name="Farag I.F."/>
            <person name="Doudna J."/>
            <person name="Cate J.H.D."/>
            <person name="Banfield J.F."/>
        </authorList>
    </citation>
    <scope>NUCLEOTIDE SEQUENCE</scope>
    <source>
        <strain evidence="11">NC_groundwater_1664_Pr3_B-0.1um_52_9</strain>
    </source>
</reference>
<dbReference type="CDD" id="cd00130">
    <property type="entry name" value="PAS"/>
    <property type="match status" value="2"/>
</dbReference>
<keyword evidence="8" id="KW-0843">Virulence</keyword>
<evidence type="ECO:0000313" key="11">
    <source>
        <dbReference type="EMBL" id="MBI5249366.1"/>
    </source>
</evidence>
<dbReference type="InterPro" id="IPR000014">
    <property type="entry name" value="PAS"/>
</dbReference>
<accession>A0A9D6UZM8</accession>
<keyword evidence="6" id="KW-0418">Kinase</keyword>
<keyword evidence="5" id="KW-0547">Nucleotide-binding</keyword>
<dbReference type="InterPro" id="IPR011495">
    <property type="entry name" value="Sig_transdc_His_kin_sub2_dim/P"/>
</dbReference>
<dbReference type="Proteomes" id="UP000807825">
    <property type="component" value="Unassembled WGS sequence"/>
</dbReference>
<proteinExistence type="predicted"/>